<gene>
    <name evidence="10" type="ORF">CRP01_18900</name>
</gene>
<dbReference type="AlphaFoldDB" id="A0A2D0N990"/>
<feature type="transmembrane region" description="Helical" evidence="8">
    <location>
        <begin position="55"/>
        <end position="74"/>
    </location>
</feature>
<dbReference type="Pfam" id="PF13231">
    <property type="entry name" value="PMT_2"/>
    <property type="match status" value="1"/>
</dbReference>
<dbReference type="Proteomes" id="UP000223913">
    <property type="component" value="Unassembled WGS sequence"/>
</dbReference>
<accession>A0A2D0N990</accession>
<keyword evidence="3" id="KW-0328">Glycosyltransferase</keyword>
<name>A0A2D0N990_FLAN2</name>
<evidence type="ECO:0000256" key="7">
    <source>
        <dbReference type="ARBA" id="ARBA00023136"/>
    </source>
</evidence>
<feature type="transmembrane region" description="Helical" evidence="8">
    <location>
        <begin position="12"/>
        <end position="35"/>
    </location>
</feature>
<dbReference type="PANTHER" id="PTHR33908:SF11">
    <property type="entry name" value="MEMBRANE PROTEIN"/>
    <property type="match status" value="1"/>
</dbReference>
<feature type="transmembrane region" description="Helical" evidence="8">
    <location>
        <begin position="167"/>
        <end position="192"/>
    </location>
</feature>
<evidence type="ECO:0000256" key="6">
    <source>
        <dbReference type="ARBA" id="ARBA00022989"/>
    </source>
</evidence>
<proteinExistence type="predicted"/>
<feature type="domain" description="Glycosyltransferase RgtA/B/C/D-like" evidence="9">
    <location>
        <begin position="63"/>
        <end position="215"/>
    </location>
</feature>
<keyword evidence="4" id="KW-0808">Transferase</keyword>
<keyword evidence="11" id="KW-1185">Reference proteome</keyword>
<feature type="transmembrane region" description="Helical" evidence="8">
    <location>
        <begin position="140"/>
        <end position="161"/>
    </location>
</feature>
<evidence type="ECO:0000313" key="11">
    <source>
        <dbReference type="Proteomes" id="UP000223913"/>
    </source>
</evidence>
<evidence type="ECO:0000256" key="2">
    <source>
        <dbReference type="ARBA" id="ARBA00022475"/>
    </source>
</evidence>
<dbReference type="GO" id="GO:0016763">
    <property type="term" value="F:pentosyltransferase activity"/>
    <property type="evidence" value="ECO:0007669"/>
    <property type="project" value="TreeGrafter"/>
</dbReference>
<feature type="transmembrane region" description="Helical" evidence="8">
    <location>
        <begin position="255"/>
        <end position="277"/>
    </location>
</feature>
<organism evidence="10 11">
    <name type="scientific">Flavilitoribacter nigricans (strain ATCC 23147 / DSM 23189 / NBRC 102662 / NCIMB 1420 / SS-2)</name>
    <name type="common">Lewinella nigricans</name>
    <dbReference type="NCBI Taxonomy" id="1122177"/>
    <lineage>
        <taxon>Bacteria</taxon>
        <taxon>Pseudomonadati</taxon>
        <taxon>Bacteroidota</taxon>
        <taxon>Saprospiria</taxon>
        <taxon>Saprospirales</taxon>
        <taxon>Lewinellaceae</taxon>
        <taxon>Flavilitoribacter</taxon>
    </lineage>
</organism>
<keyword evidence="5 8" id="KW-0812">Transmembrane</keyword>
<dbReference type="OrthoDB" id="345761at2"/>
<feature type="transmembrane region" description="Helical" evidence="8">
    <location>
        <begin position="83"/>
        <end position="103"/>
    </location>
</feature>
<evidence type="ECO:0000313" key="10">
    <source>
        <dbReference type="EMBL" id="PHN05092.1"/>
    </source>
</evidence>
<comment type="subcellular location">
    <subcellularLocation>
        <location evidence="1">Cell membrane</location>
        <topology evidence="1">Multi-pass membrane protein</topology>
    </subcellularLocation>
</comment>
<evidence type="ECO:0000256" key="5">
    <source>
        <dbReference type="ARBA" id="ARBA00022692"/>
    </source>
</evidence>
<keyword evidence="7 8" id="KW-0472">Membrane</keyword>
<keyword evidence="6 8" id="KW-1133">Transmembrane helix</keyword>
<dbReference type="PANTHER" id="PTHR33908">
    <property type="entry name" value="MANNOSYLTRANSFERASE YKCB-RELATED"/>
    <property type="match status" value="1"/>
</dbReference>
<sequence length="482" mass="55705">MYSAKTVLHDWLIPALGLLTMAVVFRFFSFFPTVINHDESTYILIGREILHGKHYFVDVIDTKPIGIFLIYTAFQWLAGHSIFLFRFFVAIGVGLTGFCLFSIVRQHLGNRKGAWVAGAGYILMTSIFTFYGVSPNTELFFTGFTVVALWLLLGGTQWWRFLLAGGALGIGFMIKYVVAFDALAFGMLGIWLAHRRGKGWWRGLLGGVLMLIFFAIPFVLVFQYYRLLGYESEFLYYTFEVPGRYPVDRLWWEGILYYLDFIGRFLPVTGLAILALIRGKKYLGDLYPFFIWWLLLTGFIIGWPGKSFGHYFIQWMPPFCLLAGATASRDLPLFERLRKIPSAWRWGLTTAIAVALLLTQKKDYWDKWDHARDVADALAERLDPGDQIYTGNYHHILYYLLEKETPTPYVHRTLLWAPHHIFALGIDLEKEARQILALRPRFLTLEYTPPPNLLADSLYRHYVPVDTIGDRVTIYEWREGAE</sequence>
<reference evidence="10 11" key="1">
    <citation type="submission" date="2017-10" db="EMBL/GenBank/DDBJ databases">
        <title>The draft genome sequence of Lewinella nigricans NBRC 102662.</title>
        <authorList>
            <person name="Wang K."/>
        </authorList>
    </citation>
    <scope>NUCLEOTIDE SEQUENCE [LARGE SCALE GENOMIC DNA]</scope>
    <source>
        <strain evidence="10 11">NBRC 102662</strain>
    </source>
</reference>
<protein>
    <recommendedName>
        <fullName evidence="9">Glycosyltransferase RgtA/B/C/D-like domain-containing protein</fullName>
    </recommendedName>
</protein>
<feature type="transmembrane region" description="Helical" evidence="8">
    <location>
        <begin position="115"/>
        <end position="133"/>
    </location>
</feature>
<dbReference type="InterPro" id="IPR038731">
    <property type="entry name" value="RgtA/B/C-like"/>
</dbReference>
<dbReference type="GO" id="GO:0005886">
    <property type="term" value="C:plasma membrane"/>
    <property type="evidence" value="ECO:0007669"/>
    <property type="project" value="UniProtKB-SubCell"/>
</dbReference>
<feature type="transmembrane region" description="Helical" evidence="8">
    <location>
        <begin position="286"/>
        <end position="305"/>
    </location>
</feature>
<keyword evidence="2" id="KW-1003">Cell membrane</keyword>
<dbReference type="RefSeq" id="WP_099151639.1">
    <property type="nucleotide sequence ID" value="NZ_PDUD01000023.1"/>
</dbReference>
<comment type="caution">
    <text evidence="10">The sequence shown here is derived from an EMBL/GenBank/DDBJ whole genome shotgun (WGS) entry which is preliminary data.</text>
</comment>
<evidence type="ECO:0000256" key="4">
    <source>
        <dbReference type="ARBA" id="ARBA00022679"/>
    </source>
</evidence>
<dbReference type="InterPro" id="IPR050297">
    <property type="entry name" value="LipidA_mod_glycosyltrf_83"/>
</dbReference>
<dbReference type="GO" id="GO:0009103">
    <property type="term" value="P:lipopolysaccharide biosynthetic process"/>
    <property type="evidence" value="ECO:0007669"/>
    <property type="project" value="UniProtKB-ARBA"/>
</dbReference>
<dbReference type="EMBL" id="PDUD01000023">
    <property type="protein sequence ID" value="PHN05092.1"/>
    <property type="molecule type" value="Genomic_DNA"/>
</dbReference>
<evidence type="ECO:0000256" key="3">
    <source>
        <dbReference type="ARBA" id="ARBA00022676"/>
    </source>
</evidence>
<evidence type="ECO:0000256" key="1">
    <source>
        <dbReference type="ARBA" id="ARBA00004651"/>
    </source>
</evidence>
<feature type="transmembrane region" description="Helical" evidence="8">
    <location>
        <begin position="204"/>
        <end position="225"/>
    </location>
</feature>
<evidence type="ECO:0000256" key="8">
    <source>
        <dbReference type="SAM" id="Phobius"/>
    </source>
</evidence>
<evidence type="ECO:0000259" key="9">
    <source>
        <dbReference type="Pfam" id="PF13231"/>
    </source>
</evidence>